<feature type="transmembrane region" description="Helical" evidence="1">
    <location>
        <begin position="57"/>
        <end position="75"/>
    </location>
</feature>
<feature type="transmembrane region" description="Helical" evidence="1">
    <location>
        <begin position="135"/>
        <end position="155"/>
    </location>
</feature>
<reference evidence="2" key="2">
    <citation type="journal article" date="2023" name="Curr. Microbiol.">
        <title>Granulicatella seriolae sp. nov., a Novel Facultative Anaerobe Isolated from Yellowtail Marine Fish.</title>
        <authorList>
            <person name="Lee M."/>
            <person name="Choi Y.J."/>
            <person name="Farooq A."/>
            <person name="Jeong J.B."/>
            <person name="Jung M.Y."/>
        </authorList>
    </citation>
    <scope>NUCLEOTIDE SEQUENCE</scope>
    <source>
        <strain evidence="2">S8</strain>
    </source>
</reference>
<keyword evidence="3" id="KW-1185">Reference proteome</keyword>
<feature type="transmembrane region" description="Helical" evidence="1">
    <location>
        <begin position="103"/>
        <end position="123"/>
    </location>
</feature>
<dbReference type="EMBL" id="JANHNZ010000002">
    <property type="protein sequence ID" value="MCQ9209674.1"/>
    <property type="molecule type" value="Genomic_DNA"/>
</dbReference>
<dbReference type="RefSeq" id="WP_256944780.1">
    <property type="nucleotide sequence ID" value="NZ_JANHNZ010000002.1"/>
</dbReference>
<proteinExistence type="predicted"/>
<organism evidence="2 3">
    <name type="scientific">Granulicatella seriolae</name>
    <dbReference type="NCBI Taxonomy" id="2967226"/>
    <lineage>
        <taxon>Bacteria</taxon>
        <taxon>Bacillati</taxon>
        <taxon>Bacillota</taxon>
        <taxon>Bacilli</taxon>
        <taxon>Lactobacillales</taxon>
        <taxon>Carnobacteriaceae</taxon>
        <taxon>Granulicatella</taxon>
    </lineage>
</organism>
<comment type="caution">
    <text evidence="2">The sequence shown here is derived from an EMBL/GenBank/DDBJ whole genome shotgun (WGS) entry which is preliminary data.</text>
</comment>
<dbReference type="PANTHER" id="PTHR32251:SF17">
    <property type="entry name" value="STEROID 5-ALPHA REDUCTASE C-TERMINAL DOMAIN-CONTAINING PROTEIN"/>
    <property type="match status" value="1"/>
</dbReference>
<gene>
    <name evidence="2" type="ORF">NPA36_03840</name>
</gene>
<reference evidence="2" key="1">
    <citation type="submission" date="2022-07" db="EMBL/GenBank/DDBJ databases">
        <authorList>
            <person name="Jung M.-Y."/>
            <person name="Lee M."/>
        </authorList>
    </citation>
    <scope>NUCLEOTIDE SEQUENCE</scope>
    <source>
        <strain evidence="2">S8</strain>
    </source>
</reference>
<keyword evidence="1" id="KW-1133">Transmembrane helix</keyword>
<feature type="transmembrane region" description="Helical" evidence="1">
    <location>
        <begin position="33"/>
        <end position="50"/>
    </location>
</feature>
<name>A0ABT1WN62_9LACT</name>
<protein>
    <submittedName>
        <fullName evidence="2">DUF1295 domain-containing protein</fullName>
    </submittedName>
</protein>
<keyword evidence="1" id="KW-0472">Membrane</keyword>
<dbReference type="Proteomes" id="UP001059480">
    <property type="component" value="Unassembled WGS sequence"/>
</dbReference>
<accession>A0ABT1WN62</accession>
<sequence length="259" mass="30187">MMYWIVIVALTLYFISWFAISQAKNNYSLVDIAWPGGYLVVAWVGFLFSFDGTKQELVVLLLVTLWGGRLFWHLARRNWNKPEDYRYTNMRKAWGHKFVPVKAFFKVFFLQGVLLYIIALPITHIFASNPKSDTFSWWQIIGVILWMIGFTFEVAGDYQLEQFKMNPANKGKLLTSGFWSLTRHPNYFGEALTWWGVFLVAFTQLSDAWLLISPVLITLLLLFVSGVPLLEEKYKDRPDFQEYAKHTPKFVPFIGKKGL</sequence>
<reference evidence="2" key="3">
    <citation type="journal article" date="2023" name="Microbiol. Resour. Announc.">
        <title>Draft Genome Sequence of Granulicatella sp. Strain S8, Isolated from a Marine Fish, Seriola quinqueradiata.</title>
        <authorList>
            <person name="Lee M."/>
            <person name="Farooq A."/>
            <person name="Jeong J.B."/>
            <person name="Jung M.Y."/>
        </authorList>
    </citation>
    <scope>NUCLEOTIDE SEQUENCE</scope>
    <source>
        <strain evidence="2">S8</strain>
    </source>
</reference>
<keyword evidence="1" id="KW-0812">Transmembrane</keyword>
<feature type="transmembrane region" description="Helical" evidence="1">
    <location>
        <begin position="208"/>
        <end position="230"/>
    </location>
</feature>
<dbReference type="PROSITE" id="PS50244">
    <property type="entry name" value="S5A_REDUCTASE"/>
    <property type="match status" value="1"/>
</dbReference>
<dbReference type="InterPro" id="IPR010721">
    <property type="entry name" value="UstE-like"/>
</dbReference>
<dbReference type="Gene3D" id="1.20.120.1630">
    <property type="match status" value="1"/>
</dbReference>
<dbReference type="Pfam" id="PF06966">
    <property type="entry name" value="DUF1295"/>
    <property type="match status" value="1"/>
</dbReference>
<dbReference type="PANTHER" id="PTHR32251">
    <property type="entry name" value="3-OXO-5-ALPHA-STEROID 4-DEHYDROGENASE"/>
    <property type="match status" value="1"/>
</dbReference>
<evidence type="ECO:0000313" key="2">
    <source>
        <dbReference type="EMBL" id="MCQ9209674.1"/>
    </source>
</evidence>
<evidence type="ECO:0000313" key="3">
    <source>
        <dbReference type="Proteomes" id="UP001059480"/>
    </source>
</evidence>
<evidence type="ECO:0000256" key="1">
    <source>
        <dbReference type="SAM" id="Phobius"/>
    </source>
</evidence>